<dbReference type="Proteomes" id="UP001485226">
    <property type="component" value="Unassembled WGS sequence"/>
</dbReference>
<protein>
    <submittedName>
        <fullName evidence="2">DUF5522 domain-containing protein</fullName>
    </submittedName>
</protein>
<name>A0ABU9IQY3_9FLAO</name>
<evidence type="ECO:0000313" key="3">
    <source>
        <dbReference type="Proteomes" id="UP001485226"/>
    </source>
</evidence>
<evidence type="ECO:0000313" key="2">
    <source>
        <dbReference type="EMBL" id="MEL1254869.1"/>
    </source>
</evidence>
<dbReference type="InterPro" id="IPR040807">
    <property type="entry name" value="DUF5522"/>
</dbReference>
<gene>
    <name evidence="2" type="ORF">AAEO57_13845</name>
</gene>
<keyword evidence="1" id="KW-0472">Membrane</keyword>
<keyword evidence="1" id="KW-1133">Transmembrane helix</keyword>
<dbReference type="Pfam" id="PF17653">
    <property type="entry name" value="DUF5522"/>
    <property type="match status" value="1"/>
</dbReference>
<keyword evidence="1" id="KW-0812">Transmembrane</keyword>
<organism evidence="2 3">
    <name type="scientific">Flavobacterium calami</name>
    <dbReference type="NCBI Taxonomy" id="3139144"/>
    <lineage>
        <taxon>Bacteria</taxon>
        <taxon>Pseudomonadati</taxon>
        <taxon>Bacteroidota</taxon>
        <taxon>Flavobacteriia</taxon>
        <taxon>Flavobacteriales</taxon>
        <taxon>Flavobacteriaceae</taxon>
        <taxon>Flavobacterium</taxon>
    </lineage>
</organism>
<evidence type="ECO:0000256" key="1">
    <source>
        <dbReference type="SAM" id="Phobius"/>
    </source>
</evidence>
<feature type="transmembrane region" description="Helical" evidence="1">
    <location>
        <begin position="32"/>
        <end position="53"/>
    </location>
</feature>
<comment type="caution">
    <text evidence="2">The sequence shown here is derived from an EMBL/GenBank/DDBJ whole genome shotgun (WGS) entry which is preliminary data.</text>
</comment>
<sequence length="172" mass="19731">MFHVKVSYFRGYGIVIVHDYCSLINNDKGNVIYFFLFIFILTNLNKHIFAYFMNGIKTKVCSSCESPFSCGNISVENSCWCNDFPPIFNLSEGGDCLCPECFKEACIDKIDAYVETITPKKALQNKAISLPKTEKLIEDIDYYVENGNYVFKPWFHLKRGTCCGNACRHCPY</sequence>
<proteinExistence type="predicted"/>
<reference evidence="2 3" key="1">
    <citation type="submission" date="2024-04" db="EMBL/GenBank/DDBJ databases">
        <title>Flavobacterium sp. DGU38 16S ribosomal RNA gene Genome sequencing and assembly.</title>
        <authorList>
            <person name="Park S."/>
        </authorList>
    </citation>
    <scope>NUCLEOTIDE SEQUENCE [LARGE SCALE GENOMIC DNA]</scope>
    <source>
        <strain evidence="2 3">DGU38</strain>
    </source>
</reference>
<accession>A0ABU9IQY3</accession>
<dbReference type="EMBL" id="JBBYHS010000014">
    <property type="protein sequence ID" value="MEL1254869.1"/>
    <property type="molecule type" value="Genomic_DNA"/>
</dbReference>
<keyword evidence="3" id="KW-1185">Reference proteome</keyword>